<dbReference type="InterPro" id="IPR007739">
    <property type="entry name" value="RgpF"/>
</dbReference>
<evidence type="ECO:0000313" key="1">
    <source>
        <dbReference type="EMBL" id="UTU49938.1"/>
    </source>
</evidence>
<dbReference type="Proteomes" id="UP001060070">
    <property type="component" value="Chromosome"/>
</dbReference>
<protein>
    <submittedName>
        <fullName evidence="1">Rhamnan synthesis F family protein</fullName>
    </submittedName>
</protein>
<dbReference type="AlphaFoldDB" id="A0AB38T5F6"/>
<keyword evidence="2" id="KW-1185">Reference proteome</keyword>
<proteinExistence type="predicted"/>
<accession>A0AB38T5F6</accession>
<organism evidence="1 2">
    <name type="scientific">Mesorhizobium ciceri</name>
    <dbReference type="NCBI Taxonomy" id="39645"/>
    <lineage>
        <taxon>Bacteria</taxon>
        <taxon>Pseudomonadati</taxon>
        <taxon>Pseudomonadota</taxon>
        <taxon>Alphaproteobacteria</taxon>
        <taxon>Hyphomicrobiales</taxon>
        <taxon>Phyllobacteriaceae</taxon>
        <taxon>Mesorhizobium</taxon>
    </lineage>
</organism>
<reference evidence="1 2" key="1">
    <citation type="journal article" date="2022" name="Microbiol. Resour. Announc.">
        <title>Complete Genome Sequence of Mesorhizobium ciceri Strain R30, a Rhizobium Used as a Commercial Inoculant for Chickpea in Argentina.</title>
        <authorList>
            <person name="Foresto E."/>
            <person name="Revale S."/>
            <person name="Primo E."/>
            <person name="Nievas F."/>
            <person name="Carezzano E."/>
            <person name="Puente M."/>
            <person name="Alzari P."/>
            <person name="Mart M."/>
            <person name="Ben-Assaya M."/>
            <person name="Mornico D."/>
            <person name="Santoro M."/>
            <person name="Mart F."/>
            <person name="Giordano W."/>
            <person name="Bogino P."/>
        </authorList>
    </citation>
    <scope>NUCLEOTIDE SEQUENCE [LARGE SCALE GENOMIC DNA]</scope>
    <source>
        <strain evidence="1 2">R30</strain>
    </source>
</reference>
<name>A0AB38T5F6_9HYPH</name>
<evidence type="ECO:0000313" key="2">
    <source>
        <dbReference type="Proteomes" id="UP001060070"/>
    </source>
</evidence>
<dbReference type="RefSeq" id="WP_164752783.1">
    <property type="nucleotide sequence ID" value="NZ_CP088147.1"/>
</dbReference>
<dbReference type="Pfam" id="PF05045">
    <property type="entry name" value="RgpF"/>
    <property type="match status" value="1"/>
</dbReference>
<dbReference type="EMBL" id="CP088147">
    <property type="protein sequence ID" value="UTU49938.1"/>
    <property type="molecule type" value="Genomic_DNA"/>
</dbReference>
<gene>
    <name evidence="1" type="ORF">LRP29_20875</name>
</gene>
<sequence>MKLSCVFREWRQLAKPVPSDAELFPVPQNTSLVVPFGYRPKLVPPERRIAVFFHAYYVQELADAIDLQLRNLPVLVDIHFTTDTGEKAVLLNERFQSHPRIRRLKTTITANRGRDIYPKIGLMNQEHLAYDYVLHIHTKRSGHEDGLRDWRQFLWQHLLGSPEIVTSVFEIFERCPDVGMIAPQHLPFIRPWIHWADCKELAAGLGPHLAKAIGGIENIDFPSGSMFWARSKALKPLLDLNLVATDFPEENGQLSLTNAHAIERLFFISCELAGLKWLKIALPQWHAASDQLQSASSPWIVRRFVDKRNVNLLPGGN</sequence>